<dbReference type="CDD" id="cd12266">
    <property type="entry name" value="RRM_like_XS"/>
    <property type="match status" value="1"/>
</dbReference>
<dbReference type="STRING" id="63057.A0A2P5EEM8"/>
<dbReference type="InParanoid" id="A0A2P5EEM8"/>
<feature type="compositionally biased region" description="Acidic residues" evidence="4">
    <location>
        <begin position="176"/>
        <end position="202"/>
    </location>
</feature>
<evidence type="ECO:0000256" key="2">
    <source>
        <dbReference type="ARBA" id="ARBA00023158"/>
    </source>
</evidence>
<dbReference type="OrthoDB" id="1936239at2759"/>
<gene>
    <name evidence="7" type="ORF">TorRG33x02_202970</name>
</gene>
<dbReference type="Gene3D" id="3.30.70.2890">
    <property type="entry name" value="XS domain"/>
    <property type="match status" value="1"/>
</dbReference>
<comment type="similarity">
    <text evidence="3">Belongs to the SGS3 family.</text>
</comment>
<dbReference type="FunCoup" id="A0A2P5EEM8">
    <property type="interactions" value="727"/>
</dbReference>
<feature type="compositionally biased region" description="Polar residues" evidence="4">
    <location>
        <begin position="14"/>
        <end position="27"/>
    </location>
</feature>
<protein>
    <submittedName>
        <fullName evidence="7">Zinc finger-XS domain containing protein</fullName>
    </submittedName>
</protein>
<evidence type="ECO:0000259" key="5">
    <source>
        <dbReference type="Pfam" id="PF03468"/>
    </source>
</evidence>
<keyword evidence="2" id="KW-0943">RNA-mediated gene silencing</keyword>
<feature type="domain" description="Zinc finger-XS" evidence="6">
    <location>
        <begin position="241"/>
        <end position="279"/>
    </location>
</feature>
<feature type="compositionally biased region" description="Polar residues" evidence="4">
    <location>
        <begin position="554"/>
        <end position="564"/>
    </location>
</feature>
<keyword evidence="8" id="KW-1185">Reference proteome</keyword>
<feature type="domain" description="XS" evidence="5">
    <location>
        <begin position="312"/>
        <end position="426"/>
    </location>
</feature>
<name>A0A2P5EEM8_TREOI</name>
<feature type="compositionally biased region" description="Polar residues" evidence="4">
    <location>
        <begin position="143"/>
        <end position="165"/>
    </location>
</feature>
<evidence type="ECO:0000313" key="7">
    <source>
        <dbReference type="EMBL" id="PON84003.1"/>
    </source>
</evidence>
<feature type="region of interest" description="Disordered" evidence="4">
    <location>
        <begin position="545"/>
        <end position="564"/>
    </location>
</feature>
<dbReference type="Pfam" id="PF03470">
    <property type="entry name" value="zf-XS"/>
    <property type="match status" value="1"/>
</dbReference>
<evidence type="ECO:0000259" key="6">
    <source>
        <dbReference type="Pfam" id="PF03470"/>
    </source>
</evidence>
<comment type="caution">
    <text evidence="7">The sequence shown here is derived from an EMBL/GenBank/DDBJ whole genome shotgun (WGS) entry which is preliminary data.</text>
</comment>
<evidence type="ECO:0000256" key="4">
    <source>
        <dbReference type="SAM" id="MobiDB-lite"/>
    </source>
</evidence>
<feature type="region of interest" description="Disordered" evidence="4">
    <location>
        <begin position="1"/>
        <end position="208"/>
    </location>
</feature>
<evidence type="ECO:0000256" key="1">
    <source>
        <dbReference type="ARBA" id="ARBA00023054"/>
    </source>
</evidence>
<proteinExistence type="inferred from homology"/>
<evidence type="ECO:0000256" key="3">
    <source>
        <dbReference type="ARBA" id="ARBA00024022"/>
    </source>
</evidence>
<dbReference type="PANTHER" id="PTHR46602:SF1">
    <property type="entry name" value="PROTEIN SUPPRESSOR OF GENE SILENCING 3"/>
    <property type="match status" value="1"/>
</dbReference>
<dbReference type="PANTHER" id="PTHR46602">
    <property type="entry name" value="PROTEIN SUPPRESSOR OF GENE SILENCING 3"/>
    <property type="match status" value="1"/>
</dbReference>
<organism evidence="7 8">
    <name type="scientific">Trema orientale</name>
    <name type="common">Charcoal tree</name>
    <name type="synonym">Celtis orientalis</name>
    <dbReference type="NCBI Taxonomy" id="63057"/>
    <lineage>
        <taxon>Eukaryota</taxon>
        <taxon>Viridiplantae</taxon>
        <taxon>Streptophyta</taxon>
        <taxon>Embryophyta</taxon>
        <taxon>Tracheophyta</taxon>
        <taxon>Spermatophyta</taxon>
        <taxon>Magnoliopsida</taxon>
        <taxon>eudicotyledons</taxon>
        <taxon>Gunneridae</taxon>
        <taxon>Pentapetalae</taxon>
        <taxon>rosids</taxon>
        <taxon>fabids</taxon>
        <taxon>Rosales</taxon>
        <taxon>Cannabaceae</taxon>
        <taxon>Trema</taxon>
    </lineage>
</organism>
<dbReference type="Proteomes" id="UP000237000">
    <property type="component" value="Unassembled WGS sequence"/>
</dbReference>
<dbReference type="GO" id="GO:0031047">
    <property type="term" value="P:regulatory ncRNA-mediated gene silencing"/>
    <property type="evidence" value="ECO:0007669"/>
    <property type="project" value="UniProtKB-KW"/>
</dbReference>
<dbReference type="Pfam" id="PF03468">
    <property type="entry name" value="XS"/>
    <property type="match status" value="1"/>
</dbReference>
<accession>A0A2P5EEM8</accession>
<reference evidence="8" key="1">
    <citation type="submission" date="2016-06" db="EMBL/GenBank/DDBJ databases">
        <title>Parallel loss of symbiosis genes in relatives of nitrogen-fixing non-legume Parasponia.</title>
        <authorList>
            <person name="Van Velzen R."/>
            <person name="Holmer R."/>
            <person name="Bu F."/>
            <person name="Rutten L."/>
            <person name="Van Zeijl A."/>
            <person name="Liu W."/>
            <person name="Santuari L."/>
            <person name="Cao Q."/>
            <person name="Sharma T."/>
            <person name="Shen D."/>
            <person name="Roswanjaya Y."/>
            <person name="Wardhani T."/>
            <person name="Kalhor M.S."/>
            <person name="Jansen J."/>
            <person name="Van den Hoogen J."/>
            <person name="Gungor B."/>
            <person name="Hartog M."/>
            <person name="Hontelez J."/>
            <person name="Verver J."/>
            <person name="Yang W.-C."/>
            <person name="Schijlen E."/>
            <person name="Repin R."/>
            <person name="Schilthuizen M."/>
            <person name="Schranz E."/>
            <person name="Heidstra R."/>
            <person name="Miyata K."/>
            <person name="Fedorova E."/>
            <person name="Kohlen W."/>
            <person name="Bisseling T."/>
            <person name="Smit S."/>
            <person name="Geurts R."/>
        </authorList>
    </citation>
    <scope>NUCLEOTIDE SEQUENCE [LARGE SCALE GENOMIC DNA]</scope>
    <source>
        <strain evidence="8">cv. RG33-2</strain>
    </source>
</reference>
<dbReference type="InterPro" id="IPR038588">
    <property type="entry name" value="XS_domain_sf"/>
</dbReference>
<dbReference type="InterPro" id="IPR044287">
    <property type="entry name" value="SGS3"/>
</dbReference>
<dbReference type="EMBL" id="JXTC01000170">
    <property type="protein sequence ID" value="PON84003.1"/>
    <property type="molecule type" value="Genomic_DNA"/>
</dbReference>
<dbReference type="AlphaFoldDB" id="A0A2P5EEM8"/>
<dbReference type="InterPro" id="IPR005380">
    <property type="entry name" value="XS_domain"/>
</dbReference>
<dbReference type="InterPro" id="IPR005381">
    <property type="entry name" value="Znf-XS_domain"/>
</dbReference>
<dbReference type="GO" id="GO:0051607">
    <property type="term" value="P:defense response to virus"/>
    <property type="evidence" value="ECO:0007669"/>
    <property type="project" value="InterPro"/>
</dbReference>
<sequence>MSSRRGGGGKPFTPATTANGSSASSKGKNVEQLSHGVADITLDSQQDDGWEVIARKSKNRAGSTAAKQWLPQNNNPNPNPKPWGPPKSAAAPVNTWSTKAAAAAPPPPKRSPTGAGGNPRHFESGYKAPHPQPLITPPLQHGWNWQSRAAASQRPQGTPPANNDDVQPDKDHHTDVDDDDADSEATEDYSDEELLSDEFDSDSTEKSHDTLKKSKWFAKFFQIMDELKVSEINDPERQWHCPACHGGPGAIDWYRGLQPLMTHAKTKGGDRMKPHRKLAEALEEELRRKGTSVVPPGEAFGRWKGLKDDEKDHEIVWPPMVIIMNTKLEQDENDMWIGMGNQELLEYFSSYHPMKARHSYGPQGHRGMSLLIFEASARGYLEAERLHKHFAEQGTDRNAWNPRRALLYSGGKRLLYGFLAVKEDLDVFNQHSQGKSKLKYEMRSYHEMVVNQIRQMSEDNQQLGYYKDKYGKEQRRSKTLEESFDIVSQKLRKTMEENRIVRQRTKMQQEENKEEMDLQQKFYEDQLKIIRESRDAKEENFERLQQEERKKIKQSNADTSNSVEIHQRDEEISKFIKSQDKDMEDYVEEREKLIKAHEEKFNAMRRRHWEDEVELEKEFNAELTHLMDKYSPLHPKDTSNSGDV</sequence>
<feature type="compositionally biased region" description="Gly residues" evidence="4">
    <location>
        <begin position="1"/>
        <end position="10"/>
    </location>
</feature>
<evidence type="ECO:0000313" key="8">
    <source>
        <dbReference type="Proteomes" id="UP000237000"/>
    </source>
</evidence>
<keyword evidence="1" id="KW-0175">Coiled coil</keyword>